<evidence type="ECO:0000256" key="1">
    <source>
        <dbReference type="SAM" id="SignalP"/>
    </source>
</evidence>
<dbReference type="EMBL" id="CP053073">
    <property type="protein sequence ID" value="QJR16266.1"/>
    <property type="molecule type" value="Genomic_DNA"/>
</dbReference>
<keyword evidence="3" id="KW-1185">Reference proteome</keyword>
<gene>
    <name evidence="2" type="ORF">DSM104440_03095</name>
</gene>
<accession>A0A6M4H9N2</accession>
<sequence length="137" mass="14485">MHKNPKMFRTVALGCMLLGAATFASAQDVDGKLAAYKAASGEAVAVMTKVTDANSAKANQAALDAAMNKQRAAEAALTAETKKLNLKDKAGTDKMQAVMTELTTQNQVITAHQLRILSSKETGEVVGKSFMAPTQQR</sequence>
<dbReference type="InParanoid" id="A0A6M4H9N2"/>
<evidence type="ECO:0000313" key="3">
    <source>
        <dbReference type="Proteomes" id="UP000503096"/>
    </source>
</evidence>
<evidence type="ECO:0008006" key="4">
    <source>
        <dbReference type="Google" id="ProtNLM"/>
    </source>
</evidence>
<protein>
    <recommendedName>
        <fullName evidence="4">Heavy-metal resistance</fullName>
    </recommendedName>
</protein>
<feature type="chain" id="PRO_5026882110" description="Heavy-metal resistance" evidence="1">
    <location>
        <begin position="27"/>
        <end position="137"/>
    </location>
</feature>
<evidence type="ECO:0000313" key="2">
    <source>
        <dbReference type="EMBL" id="QJR16266.1"/>
    </source>
</evidence>
<reference evidence="2 3" key="1">
    <citation type="submission" date="2020-04" db="EMBL/GenBank/DDBJ databases">
        <title>Usitatibacter rugosus gen. nov., sp. nov. and Usitatibacter palustris sp. nov., novel members of Usitatibacteraceae fam. nov. within the order Nitrosomonadales isolated from soil.</title>
        <authorList>
            <person name="Huber K.J."/>
            <person name="Neumann-Schaal M."/>
            <person name="Geppert A."/>
            <person name="Luckner M."/>
            <person name="Wanner G."/>
            <person name="Overmann J."/>
        </authorList>
    </citation>
    <scope>NUCLEOTIDE SEQUENCE [LARGE SCALE GENOMIC DNA]</scope>
    <source>
        <strain evidence="2 3">Swamp67</strain>
    </source>
</reference>
<organism evidence="2 3">
    <name type="scientific">Usitatibacter palustris</name>
    <dbReference type="NCBI Taxonomy" id="2732487"/>
    <lineage>
        <taxon>Bacteria</taxon>
        <taxon>Pseudomonadati</taxon>
        <taxon>Pseudomonadota</taxon>
        <taxon>Betaproteobacteria</taxon>
        <taxon>Nitrosomonadales</taxon>
        <taxon>Usitatibacteraceae</taxon>
        <taxon>Usitatibacter</taxon>
    </lineage>
</organism>
<name>A0A6M4H9N2_9PROT</name>
<dbReference type="Proteomes" id="UP000503096">
    <property type="component" value="Chromosome"/>
</dbReference>
<dbReference type="AlphaFoldDB" id="A0A6M4H9N2"/>
<keyword evidence="1" id="KW-0732">Signal</keyword>
<proteinExistence type="predicted"/>
<dbReference type="KEGG" id="upl:DSM104440_03095"/>
<feature type="signal peptide" evidence="1">
    <location>
        <begin position="1"/>
        <end position="26"/>
    </location>
</feature>